<comment type="caution">
    <text evidence="1">The sequence shown here is derived from an EMBL/GenBank/DDBJ whole genome shotgun (WGS) entry which is preliminary data.</text>
</comment>
<dbReference type="NCBIfam" id="TIGR00026">
    <property type="entry name" value="hi_GC_TIGR00026"/>
    <property type="match status" value="1"/>
</dbReference>
<dbReference type="Gene3D" id="2.30.110.10">
    <property type="entry name" value="Electron Transport, Fmn-binding Protein, Chain A"/>
    <property type="match status" value="1"/>
</dbReference>
<dbReference type="RefSeq" id="WP_302916946.1">
    <property type="nucleotide sequence ID" value="NZ_JAUMSQ010000435.1"/>
</dbReference>
<dbReference type="Pfam" id="PF04075">
    <property type="entry name" value="F420H2_quin_red"/>
    <property type="match status" value="1"/>
</dbReference>
<dbReference type="InterPro" id="IPR012349">
    <property type="entry name" value="Split_barrel_FMN-bd"/>
</dbReference>
<proteinExistence type="predicted"/>
<gene>
    <name evidence="1" type="ORF">Q2100_29985</name>
</gene>
<reference evidence="1" key="1">
    <citation type="submission" date="2023-07" db="EMBL/GenBank/DDBJ databases">
        <title>Mycolicibacterium sp. nov., a novel bacterial species.</title>
        <authorList>
            <person name="Cao Y."/>
        </authorList>
    </citation>
    <scope>NUCLEOTIDE SEQUENCE</scope>
    <source>
        <strain evidence="1">KC 300</strain>
    </source>
</reference>
<protein>
    <submittedName>
        <fullName evidence="1">Nitroreductase/quinone reductase family protein</fullName>
    </submittedName>
</protein>
<dbReference type="EMBL" id="JAUMSQ010000435">
    <property type="protein sequence ID" value="MDO3640008.1"/>
    <property type="molecule type" value="Genomic_DNA"/>
</dbReference>
<accession>A0ABT8UQD5</accession>
<organism evidence="1 2">
    <name type="scientific">Mycolicibacterium arseniciresistens</name>
    <dbReference type="NCBI Taxonomy" id="3062257"/>
    <lineage>
        <taxon>Bacteria</taxon>
        <taxon>Bacillati</taxon>
        <taxon>Actinomycetota</taxon>
        <taxon>Actinomycetes</taxon>
        <taxon>Mycobacteriales</taxon>
        <taxon>Mycobacteriaceae</taxon>
        <taxon>Mycolicibacterium</taxon>
    </lineage>
</organism>
<evidence type="ECO:0000313" key="2">
    <source>
        <dbReference type="Proteomes" id="UP001168823"/>
    </source>
</evidence>
<sequence>MTDTPREPPHHPAPLTGIRGARIRDSTIAFLGYTALMLVLERRLRGTGGPGIIPFELARTAARAESIMTRWGPRGRRAARTSLWLDFGYMATYGVFVGLHVDRARRMLGHSPTPLLMVAGAVAGDAVEGLSLLKVLSGSRIAVNARRAHLAASTKFALLIAAGGYVVAARVGERPGDGSAPGSTAGSAPPLSVRDAALAEVSSHRRLLRTGRDGRLLSAAMLPLLERRPPAGYGVLTTTGRRTGIPRSKCVRVIRRGDRVYLVALRPPHLAVSRPDAVQAWVLNMRADPRVRLRIGDGTFGGVAAEITDEPDLARARAAICDTVYPFDYGECLLHLRGMPTRSKIRRLHRYWFDTGIPVAIRLN</sequence>
<evidence type="ECO:0000313" key="1">
    <source>
        <dbReference type="EMBL" id="MDO3640008.1"/>
    </source>
</evidence>
<keyword evidence="2" id="KW-1185">Reference proteome</keyword>
<dbReference type="Proteomes" id="UP001168823">
    <property type="component" value="Unassembled WGS sequence"/>
</dbReference>
<dbReference type="InterPro" id="IPR004378">
    <property type="entry name" value="F420H2_quin_Rdtase"/>
</dbReference>
<name>A0ABT8UQD5_9MYCO</name>